<dbReference type="Proteomes" id="UP001236014">
    <property type="component" value="Chromosome"/>
</dbReference>
<gene>
    <name evidence="1" type="ORF">QRX50_21830</name>
</gene>
<dbReference type="RefSeq" id="WP_285973764.1">
    <property type="nucleotide sequence ID" value="NZ_CP127294.1"/>
</dbReference>
<protein>
    <submittedName>
        <fullName evidence="1">Uncharacterized protein</fullName>
    </submittedName>
</protein>
<dbReference type="KEGG" id="acab:QRX50_21830"/>
<name>A0A9Y2IMS5_9PSEU</name>
<proteinExistence type="predicted"/>
<dbReference type="AlphaFoldDB" id="A0A9Y2IMS5"/>
<reference evidence="1 2" key="1">
    <citation type="submission" date="2023-06" db="EMBL/GenBank/DDBJ databases">
        <authorList>
            <person name="Oyuntsetseg B."/>
            <person name="Kim S.B."/>
        </authorList>
    </citation>
    <scope>NUCLEOTIDE SEQUENCE [LARGE SCALE GENOMIC DNA]</scope>
    <source>
        <strain evidence="1 2">2-15</strain>
    </source>
</reference>
<keyword evidence="2" id="KW-1185">Reference proteome</keyword>
<evidence type="ECO:0000313" key="2">
    <source>
        <dbReference type="Proteomes" id="UP001236014"/>
    </source>
</evidence>
<dbReference type="EMBL" id="CP127294">
    <property type="protein sequence ID" value="WIX83210.1"/>
    <property type="molecule type" value="Genomic_DNA"/>
</dbReference>
<accession>A0A9Y2IMS5</accession>
<organism evidence="1 2">
    <name type="scientific">Amycolatopsis carbonis</name>
    <dbReference type="NCBI Taxonomy" id="715471"/>
    <lineage>
        <taxon>Bacteria</taxon>
        <taxon>Bacillati</taxon>
        <taxon>Actinomycetota</taxon>
        <taxon>Actinomycetes</taxon>
        <taxon>Pseudonocardiales</taxon>
        <taxon>Pseudonocardiaceae</taxon>
        <taxon>Amycolatopsis</taxon>
    </lineage>
</organism>
<sequence>MSELGALHLTRPGTAAGPDTWAAWHERRALVLDALAAEGSTLAAASAAAAHRKATELRK</sequence>
<evidence type="ECO:0000313" key="1">
    <source>
        <dbReference type="EMBL" id="WIX83210.1"/>
    </source>
</evidence>